<protein>
    <recommendedName>
        <fullName evidence="4">DUF255 domain-containing protein</fullName>
    </recommendedName>
</protein>
<gene>
    <name evidence="2" type="ORF">BSZ32_03905</name>
</gene>
<dbReference type="Gene3D" id="3.40.30.10">
    <property type="entry name" value="Glutaredoxin"/>
    <property type="match status" value="1"/>
</dbReference>
<feature type="chain" id="PRO_5015624111" description="DUF255 domain-containing protein" evidence="1">
    <location>
        <begin position="21"/>
        <end position="76"/>
    </location>
</feature>
<dbReference type="OrthoDB" id="9778912at2"/>
<comment type="caution">
    <text evidence="2">The sequence shown here is derived from an EMBL/GenBank/DDBJ whole genome shotgun (WGS) entry which is preliminary data.</text>
</comment>
<proteinExistence type="predicted"/>
<evidence type="ECO:0008006" key="4">
    <source>
        <dbReference type="Google" id="ProtNLM"/>
    </source>
</evidence>
<reference evidence="2 3" key="1">
    <citation type="submission" date="2016-12" db="EMBL/GenBank/DDBJ databases">
        <title>Study of bacterial adaptation to deep sea.</title>
        <authorList>
            <person name="Song J."/>
            <person name="Yoshizawa S."/>
            <person name="Kogure K."/>
        </authorList>
    </citation>
    <scope>NUCLEOTIDE SEQUENCE [LARGE SCALE GENOMIC DNA]</scope>
    <source>
        <strain evidence="2 3">SAORIC-165</strain>
    </source>
</reference>
<dbReference type="Proteomes" id="UP000239907">
    <property type="component" value="Unassembled WGS sequence"/>
</dbReference>
<dbReference type="RefSeq" id="WP_105042218.1">
    <property type="nucleotide sequence ID" value="NZ_MQWA01000001.1"/>
</dbReference>
<name>A0A2S7TZP3_9BACT</name>
<dbReference type="EMBL" id="MQWA01000001">
    <property type="protein sequence ID" value="PQJ27727.1"/>
    <property type="molecule type" value="Genomic_DNA"/>
</dbReference>
<feature type="signal peptide" evidence="1">
    <location>
        <begin position="1"/>
        <end position="20"/>
    </location>
</feature>
<keyword evidence="3" id="KW-1185">Reference proteome</keyword>
<organism evidence="2 3">
    <name type="scientific">Rubritalea profundi</name>
    <dbReference type="NCBI Taxonomy" id="1658618"/>
    <lineage>
        <taxon>Bacteria</taxon>
        <taxon>Pseudomonadati</taxon>
        <taxon>Verrucomicrobiota</taxon>
        <taxon>Verrucomicrobiia</taxon>
        <taxon>Verrucomicrobiales</taxon>
        <taxon>Rubritaleaceae</taxon>
        <taxon>Rubritalea</taxon>
    </lineage>
</organism>
<keyword evidence="1" id="KW-0732">Signal</keyword>
<dbReference type="AlphaFoldDB" id="A0A2S7TZP3"/>
<evidence type="ECO:0000313" key="3">
    <source>
        <dbReference type="Proteomes" id="UP000239907"/>
    </source>
</evidence>
<accession>A0A2S7TZP3</accession>
<sequence>MTKTIFTVATSLALCGLAPAQGPRPEQLGAISQPVGEQGVAWYTTWKTGLEEAQRSNRPIFFYAAAAQCGDVSGTF</sequence>
<evidence type="ECO:0000313" key="2">
    <source>
        <dbReference type="EMBL" id="PQJ27727.1"/>
    </source>
</evidence>
<evidence type="ECO:0000256" key="1">
    <source>
        <dbReference type="SAM" id="SignalP"/>
    </source>
</evidence>